<evidence type="ECO:0000259" key="8">
    <source>
        <dbReference type="PROSITE" id="PS50850"/>
    </source>
</evidence>
<evidence type="ECO:0000256" key="5">
    <source>
        <dbReference type="ARBA" id="ARBA00022989"/>
    </source>
</evidence>
<accession>A0ABP7ETF7</accession>
<dbReference type="InterPro" id="IPR020846">
    <property type="entry name" value="MFS_dom"/>
</dbReference>
<dbReference type="RefSeq" id="WP_344966142.1">
    <property type="nucleotide sequence ID" value="NZ_BAABDD010000001.1"/>
</dbReference>
<evidence type="ECO:0000256" key="6">
    <source>
        <dbReference type="ARBA" id="ARBA00023136"/>
    </source>
</evidence>
<keyword evidence="10" id="KW-1185">Reference proteome</keyword>
<dbReference type="PANTHER" id="PTHR23517:SF2">
    <property type="entry name" value="MULTIDRUG RESISTANCE PROTEIN MDTH"/>
    <property type="match status" value="1"/>
</dbReference>
<evidence type="ECO:0000313" key="9">
    <source>
        <dbReference type="EMBL" id="GAA3723443.1"/>
    </source>
</evidence>
<protein>
    <submittedName>
        <fullName evidence="9">MFS transporter</fullName>
    </submittedName>
</protein>
<evidence type="ECO:0000313" key="10">
    <source>
        <dbReference type="Proteomes" id="UP001500908"/>
    </source>
</evidence>
<dbReference type="InterPro" id="IPR050171">
    <property type="entry name" value="MFS_Transporters"/>
</dbReference>
<gene>
    <name evidence="9" type="ORF">GCM10022402_00070</name>
</gene>
<evidence type="ECO:0000256" key="3">
    <source>
        <dbReference type="ARBA" id="ARBA00022475"/>
    </source>
</evidence>
<dbReference type="SUPFAM" id="SSF103473">
    <property type="entry name" value="MFS general substrate transporter"/>
    <property type="match status" value="1"/>
</dbReference>
<feature type="transmembrane region" description="Helical" evidence="7">
    <location>
        <begin position="216"/>
        <end position="241"/>
    </location>
</feature>
<dbReference type="InterPro" id="IPR036259">
    <property type="entry name" value="MFS_trans_sf"/>
</dbReference>
<dbReference type="Pfam" id="PF07690">
    <property type="entry name" value="MFS_1"/>
    <property type="match status" value="1"/>
</dbReference>
<dbReference type="Proteomes" id="UP001500908">
    <property type="component" value="Unassembled WGS sequence"/>
</dbReference>
<comment type="caution">
    <text evidence="9">The sequence shown here is derived from an EMBL/GenBank/DDBJ whole genome shotgun (WGS) entry which is preliminary data.</text>
</comment>
<proteinExistence type="predicted"/>
<feature type="transmembrane region" description="Helical" evidence="7">
    <location>
        <begin position="380"/>
        <end position="399"/>
    </location>
</feature>
<feature type="transmembrane region" description="Helical" evidence="7">
    <location>
        <begin position="171"/>
        <end position="195"/>
    </location>
</feature>
<keyword evidence="3" id="KW-1003">Cell membrane</keyword>
<evidence type="ECO:0000256" key="4">
    <source>
        <dbReference type="ARBA" id="ARBA00022692"/>
    </source>
</evidence>
<evidence type="ECO:0000256" key="2">
    <source>
        <dbReference type="ARBA" id="ARBA00022448"/>
    </source>
</evidence>
<feature type="transmembrane region" description="Helical" evidence="7">
    <location>
        <begin position="20"/>
        <end position="42"/>
    </location>
</feature>
<dbReference type="Gene3D" id="1.20.1250.20">
    <property type="entry name" value="MFS general substrate transporter like domains"/>
    <property type="match status" value="1"/>
</dbReference>
<sequence>MKGISVRDYVPATAAGRTFVLISLLNAIGTGLFLTGSTIFFVRQVGLSSGQVGLGLAVASAVGFLATVPIGGIGDRYGAKPTLVGLLLWRGVWFVALAFTTGMASFVVVACCLAVAEAATMPMTHAVAAATAAPADRTRTMAILRTVRNIGFSLGALAAAPLLAADSPWAYRGLILGTAVAFLVSALLLVRLTLVQPSTVERKMGPLQAVKGFRDWRYALLGGLGGALDLHQTILTVGLPLWALQATDLSPSFVSLLVLVNTVLAVLLQVPLSRGVEQAGRAQRALRLSGVALAGCAIALAVAAAPMPTLVAGGVLVVGCVLLTLGELWHAVGAWELSYTLAPAERRAVYLSVFSLGNTGQRIVGPVLLTSAVIAAGSAGWVVLAVGFVLVAALVTPVARMQLSTRGKAEESPAPDSSEEVSS</sequence>
<evidence type="ECO:0000256" key="7">
    <source>
        <dbReference type="SAM" id="Phobius"/>
    </source>
</evidence>
<comment type="subcellular location">
    <subcellularLocation>
        <location evidence="1">Cell membrane</location>
        <topology evidence="1">Multi-pass membrane protein</topology>
    </subcellularLocation>
</comment>
<reference evidence="10" key="1">
    <citation type="journal article" date="2019" name="Int. J. Syst. Evol. Microbiol.">
        <title>The Global Catalogue of Microorganisms (GCM) 10K type strain sequencing project: providing services to taxonomists for standard genome sequencing and annotation.</title>
        <authorList>
            <consortium name="The Broad Institute Genomics Platform"/>
            <consortium name="The Broad Institute Genome Sequencing Center for Infectious Disease"/>
            <person name="Wu L."/>
            <person name="Ma J."/>
        </authorList>
    </citation>
    <scope>NUCLEOTIDE SEQUENCE [LARGE SCALE GENOMIC DNA]</scope>
    <source>
        <strain evidence="10">JCM 17137</strain>
    </source>
</reference>
<feature type="transmembrane region" description="Helical" evidence="7">
    <location>
        <begin position="349"/>
        <end position="374"/>
    </location>
</feature>
<dbReference type="EMBL" id="BAABDD010000001">
    <property type="protein sequence ID" value="GAA3723443.1"/>
    <property type="molecule type" value="Genomic_DNA"/>
</dbReference>
<name>A0ABP7ETF7_9ACTN</name>
<dbReference type="PROSITE" id="PS50850">
    <property type="entry name" value="MFS"/>
    <property type="match status" value="1"/>
</dbReference>
<dbReference type="PANTHER" id="PTHR23517">
    <property type="entry name" value="RESISTANCE PROTEIN MDTM, PUTATIVE-RELATED-RELATED"/>
    <property type="match status" value="1"/>
</dbReference>
<evidence type="ECO:0000256" key="1">
    <source>
        <dbReference type="ARBA" id="ARBA00004651"/>
    </source>
</evidence>
<keyword evidence="2" id="KW-0813">Transport</keyword>
<feature type="transmembrane region" description="Helical" evidence="7">
    <location>
        <begin position="310"/>
        <end position="329"/>
    </location>
</feature>
<feature type="transmembrane region" description="Helical" evidence="7">
    <location>
        <begin position="93"/>
        <end position="116"/>
    </location>
</feature>
<dbReference type="InterPro" id="IPR011701">
    <property type="entry name" value="MFS"/>
</dbReference>
<feature type="transmembrane region" description="Helical" evidence="7">
    <location>
        <begin position="54"/>
        <end position="73"/>
    </location>
</feature>
<feature type="domain" description="Major facilitator superfamily (MFS) profile" evidence="8">
    <location>
        <begin position="15"/>
        <end position="404"/>
    </location>
</feature>
<keyword evidence="6 7" id="KW-0472">Membrane</keyword>
<feature type="transmembrane region" description="Helical" evidence="7">
    <location>
        <begin position="253"/>
        <end position="273"/>
    </location>
</feature>
<organism evidence="9 10">
    <name type="scientific">Salinactinospora qingdaonensis</name>
    <dbReference type="NCBI Taxonomy" id="702744"/>
    <lineage>
        <taxon>Bacteria</taxon>
        <taxon>Bacillati</taxon>
        <taxon>Actinomycetota</taxon>
        <taxon>Actinomycetes</taxon>
        <taxon>Streptosporangiales</taxon>
        <taxon>Nocardiopsidaceae</taxon>
        <taxon>Salinactinospora</taxon>
    </lineage>
</organism>
<feature type="transmembrane region" description="Helical" evidence="7">
    <location>
        <begin position="147"/>
        <end position="165"/>
    </location>
</feature>
<feature type="transmembrane region" description="Helical" evidence="7">
    <location>
        <begin position="285"/>
        <end position="304"/>
    </location>
</feature>
<keyword evidence="5 7" id="KW-1133">Transmembrane helix</keyword>
<keyword evidence="4 7" id="KW-0812">Transmembrane</keyword>